<keyword evidence="3" id="KW-0812">Transmembrane</keyword>
<dbReference type="SUPFAM" id="SSF81901">
    <property type="entry name" value="HCP-like"/>
    <property type="match status" value="3"/>
</dbReference>
<feature type="signal peptide" evidence="4">
    <location>
        <begin position="1"/>
        <end position="22"/>
    </location>
</feature>
<sequence length="1181" mass="128770">MRRKLGVVLVVVVAVLCVVVRARVKAHVHEGRGDGVETPAQQERDALRMTEDGLQHEWHRLEEEQNGYRGVVVRAVVRHVPEEWRDAGPVQVRLDGLDGVRLLEHAQDANDARREVLWILVDRELLDEATLDPARAQLVIEMSSPALGVVQHQTRALNALIPRRVSRRLAERSRRHTQNTDGPDSNKEERSHQRRPRTVANARPAHESGPRSDLHAHSRRHATAAATDPWEEFRTHERKVHAAREQFLGSGILHTNVATDPLDDGLNRLDHDGDASGTGPAASEQHVQGALHTVLFNTSASGREVHDALCVLHAHATALLPELPSSYSDILSPTFVAIAQALEQQNVRHQHPHGHASSGIVSARWYSQTASLQALSAFGWLFLVGDSRANLPQRHGPGDWRISLFGMRAPSARRRGRLVAIPRGVAMAKTCFDAAASLGDADAHAMLGFLYASSSGSANVDKAILHWTLAANGGSAYAQMALGFRYMYGIGGLEKNCDTAAMLYERAAARVVGDELVLSEHPGAASSGTDPQPDLQQHVHMHSISASPTGDLMQYHASLDRVRLSEHADAGLSGAGGVRGKLRKQGPDDEIIQYYIHNANNGDSTAQVIIGQLYFLGLHGMPRDERRARYWFEKAAELYDARAMANLGFMYAHGLGGLARDDALALELFERATEQNDAAGWNGLGWCYTYGVGTPDRAPDLAKAFKYFSKAAELGHAEAMYNVGVMQLSGATGSASAPKGAEFAFKSFKRAARRGHWKGMYQAGVMFRHAHGVSAHHPHQQVHGDAHTNLVHASHCEAAARLLKQVAEFGTSVSVLLQRAIDAYEDADYAAALMRFRMAAEAGVEVAQHNAAFIFERHNVEADLGFTSASEFVAANEVGRLDGPRSLGAPVMPPLLMDRVPSGVYAAMDEYERSAIQGASDSALRLGDLAFELFDYDKARVSYLAASSAELAVAAQARVNLAWMHARGKGFESSDLNMAMRYLTSGLHEDSNTGSTGVTSMDNDLPIAVMRALLPIYFKYKFLLDPTIDWVEALLRKYREGSPFSRLLDYYVAKANSYSTESSQAPAKAHVAGDADAAQDMDVGSHRLDVEVGVEELYSFYDLSANVDLVIIGALCVLLAFIVVVRRKRLKMNQATEAAVAAAVPHAAEQVITSEQDPSRHENDQPVRDEVPEPAPPQVGS</sequence>
<dbReference type="Proteomes" id="UP000324585">
    <property type="component" value="Unassembled WGS sequence"/>
</dbReference>
<dbReference type="GO" id="GO:0005789">
    <property type="term" value="C:endoplasmic reticulum membrane"/>
    <property type="evidence" value="ECO:0007669"/>
    <property type="project" value="TreeGrafter"/>
</dbReference>
<reference evidence="6" key="1">
    <citation type="journal article" date="2019" name="Nat. Commun.">
        <title>Expansion of phycobilisome linker gene families in mesophilic red algae.</title>
        <authorList>
            <person name="Lee J."/>
            <person name="Kim D."/>
            <person name="Bhattacharya D."/>
            <person name="Yoon H.S."/>
        </authorList>
    </citation>
    <scope>NUCLEOTIDE SEQUENCE [LARGE SCALE GENOMIC DNA]</scope>
    <source>
        <strain evidence="6">CCMP 1328</strain>
    </source>
</reference>
<keyword evidence="4" id="KW-0732">Signal</keyword>
<dbReference type="AlphaFoldDB" id="A0A5J4YK51"/>
<evidence type="ECO:0000256" key="1">
    <source>
        <dbReference type="ARBA" id="ARBA00038101"/>
    </source>
</evidence>
<dbReference type="EMBL" id="VRMN01000014">
    <property type="protein sequence ID" value="KAA8491382.1"/>
    <property type="molecule type" value="Genomic_DNA"/>
</dbReference>
<comment type="similarity">
    <text evidence="1">Belongs to the sel-1 family.</text>
</comment>
<keyword evidence="3" id="KW-0472">Membrane</keyword>
<organism evidence="5 6">
    <name type="scientific">Porphyridium purpureum</name>
    <name type="common">Red alga</name>
    <name type="synonym">Porphyridium cruentum</name>
    <dbReference type="NCBI Taxonomy" id="35688"/>
    <lineage>
        <taxon>Eukaryota</taxon>
        <taxon>Rhodophyta</taxon>
        <taxon>Bangiophyceae</taxon>
        <taxon>Porphyridiales</taxon>
        <taxon>Porphyridiaceae</taxon>
        <taxon>Porphyridium</taxon>
    </lineage>
</organism>
<protein>
    <submittedName>
        <fullName evidence="5">Protein sel-1-like 1</fullName>
    </submittedName>
</protein>
<evidence type="ECO:0000313" key="6">
    <source>
        <dbReference type="Proteomes" id="UP000324585"/>
    </source>
</evidence>
<keyword evidence="3" id="KW-1133">Transmembrane helix</keyword>
<comment type="caution">
    <text evidence="5">The sequence shown here is derived from an EMBL/GenBank/DDBJ whole genome shotgun (WGS) entry which is preliminary data.</text>
</comment>
<evidence type="ECO:0000256" key="3">
    <source>
        <dbReference type="SAM" id="Phobius"/>
    </source>
</evidence>
<feature type="region of interest" description="Disordered" evidence="2">
    <location>
        <begin position="1149"/>
        <end position="1181"/>
    </location>
</feature>
<feature type="region of interest" description="Disordered" evidence="2">
    <location>
        <begin position="167"/>
        <end position="237"/>
    </location>
</feature>
<feature type="chain" id="PRO_5023876212" evidence="4">
    <location>
        <begin position="23"/>
        <end position="1181"/>
    </location>
</feature>
<dbReference type="Gene3D" id="1.25.40.10">
    <property type="entry name" value="Tetratricopeptide repeat domain"/>
    <property type="match status" value="2"/>
</dbReference>
<dbReference type="PANTHER" id="PTHR11102:SF147">
    <property type="entry name" value="SEL1L ADAPTOR SUBUNIT OF ERAD E3 UBIQUITIN LIGASE"/>
    <property type="match status" value="1"/>
</dbReference>
<keyword evidence="6" id="KW-1185">Reference proteome</keyword>
<evidence type="ECO:0000256" key="4">
    <source>
        <dbReference type="SAM" id="SignalP"/>
    </source>
</evidence>
<dbReference type="OrthoDB" id="27934at2759"/>
<feature type="compositionally biased region" description="Basic and acidic residues" evidence="2">
    <location>
        <begin position="204"/>
        <end position="216"/>
    </location>
</feature>
<gene>
    <name evidence="5" type="ORF">FVE85_7803</name>
</gene>
<name>A0A5J4YK51_PORPP</name>
<dbReference type="SMART" id="SM00671">
    <property type="entry name" value="SEL1"/>
    <property type="match status" value="7"/>
</dbReference>
<dbReference type="InterPro" id="IPR050767">
    <property type="entry name" value="Sel1_AlgK"/>
</dbReference>
<dbReference type="InterPro" id="IPR006597">
    <property type="entry name" value="Sel1-like"/>
</dbReference>
<dbReference type="GO" id="GO:0036503">
    <property type="term" value="P:ERAD pathway"/>
    <property type="evidence" value="ECO:0007669"/>
    <property type="project" value="TreeGrafter"/>
</dbReference>
<proteinExistence type="inferred from homology"/>
<accession>A0A5J4YK51</accession>
<evidence type="ECO:0000256" key="2">
    <source>
        <dbReference type="SAM" id="MobiDB-lite"/>
    </source>
</evidence>
<feature type="transmembrane region" description="Helical" evidence="3">
    <location>
        <begin position="1107"/>
        <end position="1125"/>
    </location>
</feature>
<evidence type="ECO:0000313" key="5">
    <source>
        <dbReference type="EMBL" id="KAA8491382.1"/>
    </source>
</evidence>
<dbReference type="Pfam" id="PF08238">
    <property type="entry name" value="Sel1"/>
    <property type="match status" value="7"/>
</dbReference>
<dbReference type="PANTHER" id="PTHR11102">
    <property type="entry name" value="SEL-1-LIKE PROTEIN"/>
    <property type="match status" value="1"/>
</dbReference>
<feature type="compositionally biased region" description="Basic and acidic residues" evidence="2">
    <location>
        <begin position="1157"/>
        <end position="1171"/>
    </location>
</feature>
<dbReference type="InterPro" id="IPR011990">
    <property type="entry name" value="TPR-like_helical_dom_sf"/>
</dbReference>